<evidence type="ECO:0000313" key="3">
    <source>
        <dbReference type="EnsemblProtists" id="EOD07819"/>
    </source>
</evidence>
<organism evidence="3 4">
    <name type="scientific">Emiliania huxleyi (strain CCMP1516)</name>
    <dbReference type="NCBI Taxonomy" id="280463"/>
    <lineage>
        <taxon>Eukaryota</taxon>
        <taxon>Haptista</taxon>
        <taxon>Haptophyta</taxon>
        <taxon>Prymnesiophyceae</taxon>
        <taxon>Isochrysidales</taxon>
        <taxon>Noelaerhabdaceae</taxon>
        <taxon>Emiliania</taxon>
    </lineage>
</organism>
<dbReference type="Proteomes" id="UP000013827">
    <property type="component" value="Unassembled WGS sequence"/>
</dbReference>
<keyword evidence="1" id="KW-0812">Transmembrane</keyword>
<dbReference type="InterPro" id="IPR018490">
    <property type="entry name" value="cNMP-bd_dom_sf"/>
</dbReference>
<keyword evidence="4" id="KW-1185">Reference proteome</keyword>
<evidence type="ECO:0000313" key="4">
    <source>
        <dbReference type="Proteomes" id="UP000013827"/>
    </source>
</evidence>
<dbReference type="GeneID" id="17253970"/>
<feature type="domain" description="Cyclic nucleotide-binding" evidence="2">
    <location>
        <begin position="319"/>
        <end position="353"/>
    </location>
</feature>
<dbReference type="PROSITE" id="PS50042">
    <property type="entry name" value="CNMP_BINDING_3"/>
    <property type="match status" value="1"/>
</dbReference>
<feature type="transmembrane region" description="Helical" evidence="1">
    <location>
        <begin position="286"/>
        <end position="307"/>
    </location>
</feature>
<sequence length="389" mass="41076">TELTIKSFSNTDCTGTELASQEGVFIPYSIGTGAVGCDESSLAPVWHDASNPSNPSPYDSCQLGIQYTCVRVENPCFDRATAHACRILVPDATAPAAYEDCFGAGSGGAAEKVLMAELRSGDRVLSSMAEIARVIVNQHKEVVLSARMVRISHSGGSLALTPDHVLRVDGVLAAARDVKPGSNLDGAKVESATLTTGAIINPVTTSGYILAAGPKGTPVVASSHPEWIAPFMLSATGLLVSERSLCSSLARLFPESAQAFYDAHLEAFLAGRQASLNTIARAPSPVLLAAVVALDLGIAAAFLLHSFGLTRLICMMGAGELAMLTATRRIAGARALDNCILYVLTEEAFEEVMRYYPNHYDTILEQSLAALEATLRSNEATLETRMIKA</sequence>
<dbReference type="RefSeq" id="XP_005760248.1">
    <property type="nucleotide sequence ID" value="XM_005760191.1"/>
</dbReference>
<protein>
    <recommendedName>
        <fullName evidence="2">Cyclic nucleotide-binding domain-containing protein</fullName>
    </recommendedName>
</protein>
<evidence type="ECO:0000256" key="1">
    <source>
        <dbReference type="SAM" id="Phobius"/>
    </source>
</evidence>
<name>A0A0D3I984_EMIH1</name>
<dbReference type="Gene3D" id="2.60.120.10">
    <property type="entry name" value="Jelly Rolls"/>
    <property type="match status" value="1"/>
</dbReference>
<dbReference type="PaxDb" id="2903-EOD07819"/>
<reference evidence="3" key="2">
    <citation type="submission" date="2024-10" db="UniProtKB">
        <authorList>
            <consortium name="EnsemblProtists"/>
        </authorList>
    </citation>
    <scope>IDENTIFICATION</scope>
</reference>
<proteinExistence type="predicted"/>
<dbReference type="InterPro" id="IPR014710">
    <property type="entry name" value="RmlC-like_jellyroll"/>
</dbReference>
<dbReference type="InterPro" id="IPR000595">
    <property type="entry name" value="cNMP-bd_dom"/>
</dbReference>
<dbReference type="AlphaFoldDB" id="A0A0D3I984"/>
<evidence type="ECO:0000259" key="2">
    <source>
        <dbReference type="PROSITE" id="PS50042"/>
    </source>
</evidence>
<accession>A0A0D3I984</accession>
<dbReference type="InterPro" id="IPR036844">
    <property type="entry name" value="Hint_dom_sf"/>
</dbReference>
<keyword evidence="1" id="KW-1133">Transmembrane helix</keyword>
<dbReference type="SUPFAM" id="SSF51206">
    <property type="entry name" value="cAMP-binding domain-like"/>
    <property type="match status" value="1"/>
</dbReference>
<dbReference type="HOGENOM" id="CLU_710957_0_0_1"/>
<dbReference type="EnsemblProtists" id="EOD07819">
    <property type="protein sequence ID" value="EOD07819"/>
    <property type="gene ID" value="EMIHUDRAFT_125043"/>
</dbReference>
<dbReference type="Gene3D" id="2.170.16.10">
    <property type="entry name" value="Hedgehog/Intein (Hint) domain"/>
    <property type="match status" value="1"/>
</dbReference>
<dbReference type="SUPFAM" id="SSF51294">
    <property type="entry name" value="Hedgehog/intein (Hint) domain"/>
    <property type="match status" value="1"/>
</dbReference>
<keyword evidence="1" id="KW-0472">Membrane</keyword>
<reference evidence="4" key="1">
    <citation type="journal article" date="2013" name="Nature">
        <title>Pan genome of the phytoplankton Emiliania underpins its global distribution.</title>
        <authorList>
            <person name="Read B.A."/>
            <person name="Kegel J."/>
            <person name="Klute M.J."/>
            <person name="Kuo A."/>
            <person name="Lefebvre S.C."/>
            <person name="Maumus F."/>
            <person name="Mayer C."/>
            <person name="Miller J."/>
            <person name="Monier A."/>
            <person name="Salamov A."/>
            <person name="Young J."/>
            <person name="Aguilar M."/>
            <person name="Claverie J.M."/>
            <person name="Frickenhaus S."/>
            <person name="Gonzalez K."/>
            <person name="Herman E.K."/>
            <person name="Lin Y.C."/>
            <person name="Napier J."/>
            <person name="Ogata H."/>
            <person name="Sarno A.F."/>
            <person name="Shmutz J."/>
            <person name="Schroeder D."/>
            <person name="de Vargas C."/>
            <person name="Verret F."/>
            <person name="von Dassow P."/>
            <person name="Valentin K."/>
            <person name="Van de Peer Y."/>
            <person name="Wheeler G."/>
            <person name="Dacks J.B."/>
            <person name="Delwiche C.F."/>
            <person name="Dyhrman S.T."/>
            <person name="Glockner G."/>
            <person name="John U."/>
            <person name="Richards T."/>
            <person name="Worden A.Z."/>
            <person name="Zhang X."/>
            <person name="Grigoriev I.V."/>
            <person name="Allen A.E."/>
            <person name="Bidle K."/>
            <person name="Borodovsky M."/>
            <person name="Bowler C."/>
            <person name="Brownlee C."/>
            <person name="Cock J.M."/>
            <person name="Elias M."/>
            <person name="Gladyshev V.N."/>
            <person name="Groth M."/>
            <person name="Guda C."/>
            <person name="Hadaegh A."/>
            <person name="Iglesias-Rodriguez M.D."/>
            <person name="Jenkins J."/>
            <person name="Jones B.M."/>
            <person name="Lawson T."/>
            <person name="Leese F."/>
            <person name="Lindquist E."/>
            <person name="Lobanov A."/>
            <person name="Lomsadze A."/>
            <person name="Malik S.B."/>
            <person name="Marsh M.E."/>
            <person name="Mackinder L."/>
            <person name="Mock T."/>
            <person name="Mueller-Roeber B."/>
            <person name="Pagarete A."/>
            <person name="Parker M."/>
            <person name="Probert I."/>
            <person name="Quesneville H."/>
            <person name="Raines C."/>
            <person name="Rensing S.A."/>
            <person name="Riano-Pachon D.M."/>
            <person name="Richier S."/>
            <person name="Rokitta S."/>
            <person name="Shiraiwa Y."/>
            <person name="Soanes D.M."/>
            <person name="van der Giezen M."/>
            <person name="Wahlund T.M."/>
            <person name="Williams B."/>
            <person name="Wilson W."/>
            <person name="Wolfe G."/>
            <person name="Wurch L.L."/>
        </authorList>
    </citation>
    <scope>NUCLEOTIDE SEQUENCE</scope>
</reference>
<dbReference type="KEGG" id="ehx:EMIHUDRAFT_125043"/>